<evidence type="ECO:0000259" key="6">
    <source>
        <dbReference type="Pfam" id="PF25973"/>
    </source>
</evidence>
<dbReference type="InterPro" id="IPR006143">
    <property type="entry name" value="RND_pump_MFP"/>
</dbReference>
<dbReference type="InterPro" id="IPR058647">
    <property type="entry name" value="BSH_CzcB-like"/>
</dbReference>
<evidence type="ECO:0000259" key="4">
    <source>
        <dbReference type="Pfam" id="PF25893"/>
    </source>
</evidence>
<evidence type="ECO:0000259" key="7">
    <source>
        <dbReference type="Pfam" id="PF25975"/>
    </source>
</evidence>
<proteinExistence type="inferred from homology"/>
<dbReference type="InterPro" id="IPR058792">
    <property type="entry name" value="Beta-barrel_RND_2"/>
</dbReference>
<dbReference type="PANTHER" id="PTHR30097:SF4">
    <property type="entry name" value="SLR6042 PROTEIN"/>
    <property type="match status" value="1"/>
</dbReference>
<comment type="similarity">
    <text evidence="1">Belongs to the membrane fusion protein (MFP) (TC 8.A.1) family.</text>
</comment>
<dbReference type="RefSeq" id="WP_206719269.1">
    <property type="nucleotide sequence ID" value="NZ_CP071091.1"/>
</dbReference>
<dbReference type="Pfam" id="PF25954">
    <property type="entry name" value="Beta-barrel_RND_2"/>
    <property type="match status" value="1"/>
</dbReference>
<organism evidence="8 9">
    <name type="scientific">Myxococcus landrumensis</name>
    <dbReference type="NCBI Taxonomy" id="2813577"/>
    <lineage>
        <taxon>Bacteria</taxon>
        <taxon>Pseudomonadati</taxon>
        <taxon>Myxococcota</taxon>
        <taxon>Myxococcia</taxon>
        <taxon>Myxococcales</taxon>
        <taxon>Cystobacterineae</taxon>
        <taxon>Myxococcaceae</taxon>
        <taxon>Myxococcus</taxon>
    </lineage>
</organism>
<dbReference type="InterPro" id="IPR051909">
    <property type="entry name" value="MFP_Cation_Efflux"/>
</dbReference>
<dbReference type="Pfam" id="PF25975">
    <property type="entry name" value="CzcB_C"/>
    <property type="match status" value="1"/>
</dbReference>
<accession>A0ABX7NJ98</accession>
<dbReference type="Gene3D" id="2.40.30.170">
    <property type="match status" value="1"/>
</dbReference>
<keyword evidence="9" id="KW-1185">Reference proteome</keyword>
<feature type="region of interest" description="Disordered" evidence="3">
    <location>
        <begin position="25"/>
        <end position="64"/>
    </location>
</feature>
<dbReference type="InterPro" id="IPR058649">
    <property type="entry name" value="CzcB_C"/>
</dbReference>
<dbReference type="EMBL" id="CP071091">
    <property type="protein sequence ID" value="QSQ17650.1"/>
    <property type="molecule type" value="Genomic_DNA"/>
</dbReference>
<reference evidence="8 9" key="1">
    <citation type="submission" date="2021-02" db="EMBL/GenBank/DDBJ databases">
        <title>De Novo genome assembly of isolated myxobacteria.</title>
        <authorList>
            <person name="Stevens D.C."/>
        </authorList>
    </citation>
    <scope>NUCLEOTIDE SEQUENCE [LARGE SCALE GENOMIC DNA]</scope>
    <source>
        <strain evidence="8 9">SCHIC003</strain>
    </source>
</reference>
<dbReference type="SUPFAM" id="SSF111369">
    <property type="entry name" value="HlyD-like secretion proteins"/>
    <property type="match status" value="1"/>
</dbReference>
<feature type="domain" description="CusB-like beta-barrel" evidence="5">
    <location>
        <begin position="263"/>
        <end position="338"/>
    </location>
</feature>
<sequence>MNAYTHWSVLLATTLLLTGCSEKKEAARPDAPRPAAAHAGKDEDHDHEEGESHGKPEGDAHGDEGHEEVITLTPEASRSAGLELARAESKPLVSGISVPARITFTQGGVAKVASRVPGRIDTLAVSLGQKVKKGQVLGHLDSPELGQARADYLSAATKARVAEANFRRESDLLAKGITSEREMREAESAFVTAQAERNAADGRLHALGMSDADIATLRANEHYSSRFPAVSPIHGTVVEIQGTVGQAVESTTSLFTVADLSELWVLLDISESQLSRVRAGQSVELTVQALPGQRFTGQVSYIGDIVDEKTRTIPVRVVVANAEGALKPGMFAQAELATTAAPSETSAAGARLVVPREAVQTVGTKQVVFIPAGEHRFQPVEVRTGASSSREVEVLSGLEAGASIVGKGAFILKSELSKESMGEGHSH</sequence>
<feature type="compositionally biased region" description="Basic and acidic residues" evidence="3">
    <location>
        <begin position="39"/>
        <end position="64"/>
    </location>
</feature>
<dbReference type="Pfam" id="PF25893">
    <property type="entry name" value="HH_CzcB"/>
    <property type="match status" value="1"/>
</dbReference>
<evidence type="ECO:0000313" key="8">
    <source>
        <dbReference type="EMBL" id="QSQ17650.1"/>
    </source>
</evidence>
<gene>
    <name evidence="8" type="ORF">JY572_17095</name>
</gene>
<dbReference type="Pfam" id="PF25973">
    <property type="entry name" value="BSH_CzcB"/>
    <property type="match status" value="1"/>
</dbReference>
<keyword evidence="2" id="KW-0813">Transport</keyword>
<dbReference type="NCBIfam" id="TIGR01730">
    <property type="entry name" value="RND_mfp"/>
    <property type="match status" value="1"/>
</dbReference>
<protein>
    <submittedName>
        <fullName evidence="8">Efflux RND transporter periplasmic adaptor subunit</fullName>
    </submittedName>
</protein>
<name>A0ABX7NJ98_9BACT</name>
<evidence type="ECO:0000256" key="1">
    <source>
        <dbReference type="ARBA" id="ARBA00009477"/>
    </source>
</evidence>
<dbReference type="InterPro" id="IPR058648">
    <property type="entry name" value="HH_CzcB-like"/>
</dbReference>
<dbReference type="Gene3D" id="1.10.287.470">
    <property type="entry name" value="Helix hairpin bin"/>
    <property type="match status" value="1"/>
</dbReference>
<evidence type="ECO:0000256" key="2">
    <source>
        <dbReference type="ARBA" id="ARBA00022448"/>
    </source>
</evidence>
<feature type="domain" description="CzcB-like C-terminal circularly permuted SH3-like" evidence="7">
    <location>
        <begin position="353"/>
        <end position="413"/>
    </location>
</feature>
<dbReference type="Proteomes" id="UP000663090">
    <property type="component" value="Chromosome"/>
</dbReference>
<feature type="domain" description="CzcB-like alpha-helical hairpin" evidence="4">
    <location>
        <begin position="147"/>
        <end position="206"/>
    </location>
</feature>
<evidence type="ECO:0000256" key="3">
    <source>
        <dbReference type="SAM" id="MobiDB-lite"/>
    </source>
</evidence>
<dbReference type="Gene3D" id="2.40.420.20">
    <property type="match status" value="1"/>
</dbReference>
<feature type="domain" description="CzcB-like barrel-sandwich hybrid" evidence="6">
    <location>
        <begin position="109"/>
        <end position="259"/>
    </location>
</feature>
<dbReference type="PANTHER" id="PTHR30097">
    <property type="entry name" value="CATION EFFLUX SYSTEM PROTEIN CUSB"/>
    <property type="match status" value="1"/>
</dbReference>
<evidence type="ECO:0000313" key="9">
    <source>
        <dbReference type="Proteomes" id="UP000663090"/>
    </source>
</evidence>
<evidence type="ECO:0000259" key="5">
    <source>
        <dbReference type="Pfam" id="PF25954"/>
    </source>
</evidence>